<accession>A0A852ZWJ7</accession>
<proteinExistence type="predicted"/>
<gene>
    <name evidence="1" type="ORF">FHU37_003000</name>
</gene>
<organism evidence="1 2">
    <name type="scientific">Allostreptomyces psammosilenae</name>
    <dbReference type="NCBI Taxonomy" id="1892865"/>
    <lineage>
        <taxon>Bacteria</taxon>
        <taxon>Bacillati</taxon>
        <taxon>Actinomycetota</taxon>
        <taxon>Actinomycetes</taxon>
        <taxon>Kitasatosporales</taxon>
        <taxon>Streptomycetaceae</taxon>
        <taxon>Allostreptomyces</taxon>
    </lineage>
</organism>
<evidence type="ECO:0000313" key="1">
    <source>
        <dbReference type="EMBL" id="NYI06057.1"/>
    </source>
</evidence>
<dbReference type="EMBL" id="JACBZD010000001">
    <property type="protein sequence ID" value="NYI06057.1"/>
    <property type="molecule type" value="Genomic_DNA"/>
</dbReference>
<evidence type="ECO:0000313" key="2">
    <source>
        <dbReference type="Proteomes" id="UP000567795"/>
    </source>
</evidence>
<protein>
    <submittedName>
        <fullName evidence="1">Uncharacterized protein</fullName>
    </submittedName>
</protein>
<comment type="caution">
    <text evidence="1">The sequence shown here is derived from an EMBL/GenBank/DDBJ whole genome shotgun (WGS) entry which is preliminary data.</text>
</comment>
<dbReference type="Proteomes" id="UP000567795">
    <property type="component" value="Unassembled WGS sequence"/>
</dbReference>
<name>A0A852ZWJ7_9ACTN</name>
<dbReference type="AlphaFoldDB" id="A0A852ZWJ7"/>
<sequence>MRTCIHCGCKRAIEEFVPSQSKTGTGITNVCRPCYRKRHAEYERRRREQLSPEVRRDNIAAYRAGIRVGKCAVCRTTIPDKGLCEACKGAIRTLGGTEEALQRAKKVLRYLGEV</sequence>
<keyword evidence="2" id="KW-1185">Reference proteome</keyword>
<reference evidence="1 2" key="1">
    <citation type="submission" date="2020-07" db="EMBL/GenBank/DDBJ databases">
        <title>Sequencing the genomes of 1000 actinobacteria strains.</title>
        <authorList>
            <person name="Klenk H.-P."/>
        </authorList>
    </citation>
    <scope>NUCLEOTIDE SEQUENCE [LARGE SCALE GENOMIC DNA]</scope>
    <source>
        <strain evidence="1 2">DSM 42178</strain>
    </source>
</reference>